<feature type="transmembrane region" description="Helical" evidence="6">
    <location>
        <begin position="356"/>
        <end position="380"/>
    </location>
</feature>
<evidence type="ECO:0000256" key="5">
    <source>
        <dbReference type="ARBA" id="ARBA00023136"/>
    </source>
</evidence>
<keyword evidence="8" id="KW-1185">Reference proteome</keyword>
<name>A0A5B8I784_9GAMM</name>
<dbReference type="Proteomes" id="UP000320591">
    <property type="component" value="Chromosome"/>
</dbReference>
<evidence type="ECO:0000256" key="2">
    <source>
        <dbReference type="ARBA" id="ARBA00022475"/>
    </source>
</evidence>
<keyword evidence="4 6" id="KW-1133">Transmembrane helix</keyword>
<feature type="transmembrane region" description="Helical" evidence="6">
    <location>
        <begin position="328"/>
        <end position="350"/>
    </location>
</feature>
<feature type="transmembrane region" description="Helical" evidence="6">
    <location>
        <begin position="38"/>
        <end position="58"/>
    </location>
</feature>
<comment type="subcellular location">
    <subcellularLocation>
        <location evidence="1">Cell membrane</location>
        <topology evidence="1">Multi-pass membrane protein</topology>
    </subcellularLocation>
</comment>
<dbReference type="InterPro" id="IPR011701">
    <property type="entry name" value="MFS"/>
</dbReference>
<feature type="transmembrane region" description="Helical" evidence="6">
    <location>
        <begin position="67"/>
        <end position="86"/>
    </location>
</feature>
<dbReference type="PANTHER" id="PTHR23513:SF6">
    <property type="entry name" value="MAJOR FACILITATOR SUPERFAMILY ASSOCIATED DOMAIN-CONTAINING PROTEIN"/>
    <property type="match status" value="1"/>
</dbReference>
<keyword evidence="2" id="KW-1003">Cell membrane</keyword>
<feature type="transmembrane region" description="Helical" evidence="6">
    <location>
        <begin position="158"/>
        <end position="176"/>
    </location>
</feature>
<evidence type="ECO:0000256" key="1">
    <source>
        <dbReference type="ARBA" id="ARBA00004651"/>
    </source>
</evidence>
<dbReference type="Pfam" id="PF07690">
    <property type="entry name" value="MFS_1"/>
    <property type="match status" value="1"/>
</dbReference>
<feature type="transmembrane region" description="Helical" evidence="6">
    <location>
        <begin position="132"/>
        <end position="152"/>
    </location>
</feature>
<evidence type="ECO:0000256" key="3">
    <source>
        <dbReference type="ARBA" id="ARBA00022692"/>
    </source>
</evidence>
<sequence length="390" mass="43466">MTVLLIIAMLKAVAEKISNFILPLWAFQQTQSNDLMSYVRMFEYLPFMVLGFIIGALVDRVGSRRGFTFGTTGQVIVLAVLAWYGIQSPHLLFMLVFMLMGMTYFANNSLIVQSRLTLPDNRLITYNRYTNMVSNVMESAGPAIIGALLLLLSYTQALHFSYVLLFISLLLGVNSFRQAPPVEKKPFIPDIMHGFRALYRLRNLWVLSWWTAFANAIIVVSEVVVMYCAKSTFSFTDFQVGVLFAVGGLGAISGSWFSERIEQHFGVIRVLAYSIPLIGLIYLFISVHITPVTLGIMLFCESFLFSLYIVCVRTYRLVVAPANDLGKINGITGSIFKMFIPVSLTLYALWGNQISTGTVLGIMGILFVSGSIALVASSALKMQEKLSDNY</sequence>
<dbReference type="GO" id="GO:0005886">
    <property type="term" value="C:plasma membrane"/>
    <property type="evidence" value="ECO:0007669"/>
    <property type="project" value="UniProtKB-SubCell"/>
</dbReference>
<dbReference type="STRING" id="568768.GCA_000406125_03195"/>
<proteinExistence type="predicted"/>
<protein>
    <submittedName>
        <fullName evidence="7">MFS transporter</fullName>
    </submittedName>
</protein>
<feature type="transmembrane region" description="Helical" evidence="6">
    <location>
        <begin position="295"/>
        <end position="316"/>
    </location>
</feature>
<dbReference type="InterPro" id="IPR036259">
    <property type="entry name" value="MFS_trans_sf"/>
</dbReference>
<feature type="transmembrane region" description="Helical" evidence="6">
    <location>
        <begin position="270"/>
        <end position="289"/>
    </location>
</feature>
<dbReference type="SUPFAM" id="SSF103473">
    <property type="entry name" value="MFS general substrate transporter"/>
    <property type="match status" value="1"/>
</dbReference>
<dbReference type="PANTHER" id="PTHR23513">
    <property type="entry name" value="INTEGRAL MEMBRANE EFFLUX PROTEIN-RELATED"/>
    <property type="match status" value="1"/>
</dbReference>
<keyword evidence="3 6" id="KW-0812">Transmembrane</keyword>
<dbReference type="AlphaFoldDB" id="A0A5B8I784"/>
<dbReference type="RefSeq" id="WP_042872548.1">
    <property type="nucleotide sequence ID" value="NZ_CM001975.1"/>
</dbReference>
<evidence type="ECO:0000256" key="4">
    <source>
        <dbReference type="ARBA" id="ARBA00022989"/>
    </source>
</evidence>
<evidence type="ECO:0000313" key="8">
    <source>
        <dbReference type="Proteomes" id="UP000320591"/>
    </source>
</evidence>
<dbReference type="Gene3D" id="1.20.1250.20">
    <property type="entry name" value="MFS general substrate transporter like domains"/>
    <property type="match status" value="1"/>
</dbReference>
<reference evidence="7 8" key="1">
    <citation type="journal article" date="2019" name="Environ. Microbiol.">
        <title>The phytopathogenic nature of Dickeya aquatica 174/2 and the dynamic early evolution of Dickeya pathogenicity.</title>
        <authorList>
            <person name="Duprey A."/>
            <person name="Taib N."/>
            <person name="Leonard S."/>
            <person name="Garin T."/>
            <person name="Flandrois J.P."/>
            <person name="Nasser W."/>
            <person name="Brochier-Armanet C."/>
            <person name="Reverchon S."/>
        </authorList>
    </citation>
    <scope>NUCLEOTIDE SEQUENCE [LARGE SCALE GENOMIC DNA]</scope>
    <source>
        <strain evidence="7 8">NCPPB 569</strain>
    </source>
</reference>
<accession>A0A5B8I784</accession>
<organism evidence="7 8">
    <name type="scientific">Dickeya poaceiphila</name>
    <dbReference type="NCBI Taxonomy" id="568768"/>
    <lineage>
        <taxon>Bacteria</taxon>
        <taxon>Pseudomonadati</taxon>
        <taxon>Pseudomonadota</taxon>
        <taxon>Gammaproteobacteria</taxon>
        <taxon>Enterobacterales</taxon>
        <taxon>Pectobacteriaceae</taxon>
        <taxon>Dickeya</taxon>
    </lineage>
</organism>
<feature type="transmembrane region" description="Helical" evidence="6">
    <location>
        <begin position="238"/>
        <end position="258"/>
    </location>
</feature>
<gene>
    <name evidence="7" type="ORF">Dpoa569_0000774</name>
</gene>
<feature type="transmembrane region" description="Helical" evidence="6">
    <location>
        <begin position="204"/>
        <end position="226"/>
    </location>
</feature>
<dbReference type="GO" id="GO:0022857">
    <property type="term" value="F:transmembrane transporter activity"/>
    <property type="evidence" value="ECO:0007669"/>
    <property type="project" value="InterPro"/>
</dbReference>
<feature type="transmembrane region" description="Helical" evidence="6">
    <location>
        <begin position="92"/>
        <end position="111"/>
    </location>
</feature>
<keyword evidence="5 6" id="KW-0472">Membrane</keyword>
<dbReference type="KEGG" id="dic:Dpoa569_0000774"/>
<dbReference type="EMBL" id="CP042220">
    <property type="protein sequence ID" value="QDX29067.1"/>
    <property type="molecule type" value="Genomic_DNA"/>
</dbReference>
<evidence type="ECO:0000313" key="7">
    <source>
        <dbReference type="EMBL" id="QDX29067.1"/>
    </source>
</evidence>
<evidence type="ECO:0000256" key="6">
    <source>
        <dbReference type="SAM" id="Phobius"/>
    </source>
</evidence>
<dbReference type="OrthoDB" id="9775268at2"/>